<sequence length="137" mass="14929">MPAVQAGKAQNVTLAVDDVPVVQVLQALAAQEKKNLVVSPDVSGSLSLSLTDVPWKQAVQTVIKSAGLVLRQEGNILHVHSVHWQNENAARQEAEQARLRANLPLEDRSISLQYADASELAKAGEKTAERQRQYDGR</sequence>
<dbReference type="Proteomes" id="UP000270272">
    <property type="component" value="Chromosome"/>
</dbReference>
<dbReference type="AlphaFoldDB" id="A0A3S4M5Q8"/>
<gene>
    <name evidence="1" type="primary">hofQ_2</name>
    <name evidence="1" type="ORF">NCTC11075_02521</name>
</gene>
<organism evidence="1 2">
    <name type="scientific">Citrobacter koseri</name>
    <name type="common">Citrobacter diversus</name>
    <dbReference type="NCBI Taxonomy" id="545"/>
    <lineage>
        <taxon>Bacteria</taxon>
        <taxon>Pseudomonadati</taxon>
        <taxon>Pseudomonadota</taxon>
        <taxon>Gammaproteobacteria</taxon>
        <taxon>Enterobacterales</taxon>
        <taxon>Enterobacteriaceae</taxon>
        <taxon>Citrobacter</taxon>
    </lineage>
</organism>
<name>A0A3S4M5Q8_CITKO</name>
<reference evidence="1 2" key="1">
    <citation type="submission" date="2018-12" db="EMBL/GenBank/DDBJ databases">
        <authorList>
            <consortium name="Pathogen Informatics"/>
        </authorList>
    </citation>
    <scope>NUCLEOTIDE SEQUENCE [LARGE SCALE GENOMIC DNA]</scope>
    <source>
        <strain evidence="1 2">NCTC11075</strain>
    </source>
</reference>
<proteinExistence type="predicted"/>
<accession>A0A3S4M5Q8</accession>
<evidence type="ECO:0000313" key="2">
    <source>
        <dbReference type="Proteomes" id="UP000270272"/>
    </source>
</evidence>
<protein>
    <submittedName>
        <fullName evidence="1">Outer membrane porin HofQ</fullName>
    </submittedName>
</protein>
<dbReference type="Gene3D" id="3.30.1370.130">
    <property type="match status" value="1"/>
</dbReference>
<dbReference type="InterPro" id="IPR051808">
    <property type="entry name" value="Type_IV_pilus_biogenesis"/>
</dbReference>
<dbReference type="PANTHER" id="PTHR30604:SF1">
    <property type="entry name" value="DNA UTILIZATION PROTEIN HOFQ"/>
    <property type="match status" value="1"/>
</dbReference>
<dbReference type="EMBL" id="LR134204">
    <property type="protein sequence ID" value="VEB90417.1"/>
    <property type="molecule type" value="Genomic_DNA"/>
</dbReference>
<evidence type="ECO:0000313" key="1">
    <source>
        <dbReference type="EMBL" id="VEB90417.1"/>
    </source>
</evidence>
<dbReference type="PANTHER" id="PTHR30604">
    <property type="entry name" value="PROTEIN TRANSPORT PROTEIN HOFQ"/>
    <property type="match status" value="1"/>
</dbReference>